<evidence type="ECO:0000256" key="2">
    <source>
        <dbReference type="ARBA" id="ARBA00022723"/>
    </source>
</evidence>
<evidence type="ECO:0000313" key="5">
    <source>
        <dbReference type="Proteomes" id="UP001159427"/>
    </source>
</evidence>
<comment type="cofactor">
    <cofactor evidence="1">
        <name>a divalent metal cation</name>
        <dbReference type="ChEBI" id="CHEBI:60240"/>
    </cofactor>
</comment>
<dbReference type="Pfam" id="PF13359">
    <property type="entry name" value="DDE_Tnp_4"/>
    <property type="match status" value="1"/>
</dbReference>
<dbReference type="Proteomes" id="UP001159427">
    <property type="component" value="Unassembled WGS sequence"/>
</dbReference>
<evidence type="ECO:0000259" key="3">
    <source>
        <dbReference type="Pfam" id="PF13359"/>
    </source>
</evidence>
<accession>A0ABN8LQY0</accession>
<reference evidence="4 5" key="1">
    <citation type="submission" date="2022-05" db="EMBL/GenBank/DDBJ databases">
        <authorList>
            <consortium name="Genoscope - CEA"/>
            <person name="William W."/>
        </authorList>
    </citation>
    <scope>NUCLEOTIDE SEQUENCE [LARGE SCALE GENOMIC DNA]</scope>
</reference>
<dbReference type="InterPro" id="IPR027806">
    <property type="entry name" value="HARBI1_dom"/>
</dbReference>
<evidence type="ECO:0000313" key="4">
    <source>
        <dbReference type="EMBL" id="CAH3018435.1"/>
    </source>
</evidence>
<comment type="caution">
    <text evidence="4">The sequence shown here is derived from an EMBL/GenBank/DDBJ whole genome shotgun (WGS) entry which is preliminary data.</text>
</comment>
<proteinExistence type="predicted"/>
<evidence type="ECO:0000256" key="1">
    <source>
        <dbReference type="ARBA" id="ARBA00001968"/>
    </source>
</evidence>
<name>A0ABN8LQY0_9CNID</name>
<feature type="domain" description="DDE Tnp4" evidence="3">
    <location>
        <begin position="175"/>
        <end position="334"/>
    </location>
</feature>
<protein>
    <recommendedName>
        <fullName evidence="3">DDE Tnp4 domain-containing protein</fullName>
    </recommendedName>
</protein>
<dbReference type="PANTHER" id="PTHR34615">
    <property type="entry name" value="PX DOMAIN-CONTAINING PROTEIN"/>
    <property type="match status" value="1"/>
</dbReference>
<keyword evidence="2" id="KW-0479">Metal-binding</keyword>
<organism evidence="4 5">
    <name type="scientific">Porites evermanni</name>
    <dbReference type="NCBI Taxonomy" id="104178"/>
    <lineage>
        <taxon>Eukaryota</taxon>
        <taxon>Metazoa</taxon>
        <taxon>Cnidaria</taxon>
        <taxon>Anthozoa</taxon>
        <taxon>Hexacorallia</taxon>
        <taxon>Scleractinia</taxon>
        <taxon>Fungiina</taxon>
        <taxon>Poritidae</taxon>
        <taxon>Porites</taxon>
    </lineage>
</organism>
<sequence>MSSFKEAREMLLLNHDMKVINDEELLLLLDDNTSRNPEFNYENYQRFNLDEIQEPECKAEFRFNKNDIPVLAEVLGLPETFRCSQRTVANKLEGLCMLLRRTAYPCRYSDLIPRFGRPVPELSMITNCVVDYLYDNHGHRLTQWNHQIMSPPLLQTYADAVSAQGAPLNNCFGFIDGTVRPICRPVELQEVVYNGHKRVHALKFQSLTVPSGLIANLFGPVEGRKHDAGMLRDSHMLDDLELHAYSPTGQVMCVYGDRAYPLRAHLQAPFRAGARALTPAMELYNKNMSKVRTSVEWIFGDVINSFKSLDFKNNLKIGLSTIGKMYVVCAIIRNALTCMYGNQTSAFFAVEPPSVHEYFS</sequence>
<dbReference type="EMBL" id="CALNXI010000087">
    <property type="protein sequence ID" value="CAH3018435.1"/>
    <property type="molecule type" value="Genomic_DNA"/>
</dbReference>
<dbReference type="PANTHER" id="PTHR34615:SF1">
    <property type="entry name" value="PX DOMAIN-CONTAINING PROTEIN"/>
    <property type="match status" value="1"/>
</dbReference>
<keyword evidence="5" id="KW-1185">Reference proteome</keyword>
<gene>
    <name evidence="4" type="ORF">PEVE_00043121</name>
</gene>